<feature type="transmembrane region" description="Helical" evidence="1">
    <location>
        <begin position="137"/>
        <end position="158"/>
    </location>
</feature>
<evidence type="ECO:0000313" key="3">
    <source>
        <dbReference type="EMBL" id="KAA2264850.1"/>
    </source>
</evidence>
<dbReference type="EMBL" id="VUOB01000010">
    <property type="protein sequence ID" value="KAA2264850.1"/>
    <property type="molecule type" value="Genomic_DNA"/>
</dbReference>
<dbReference type="PRINTS" id="PR00407">
    <property type="entry name" value="EUMOPTERIN"/>
</dbReference>
<keyword evidence="4" id="KW-1185">Reference proteome</keyword>
<sequence length="539" mass="56318">MSCVTSPLSAAEPADRPPHGPVRLSRSVGALVGLLSVAAALAAGHLVAGFVGLSASPYLAVGNTAIDLTPLPLKDFAVRTFGTHDKLVLLSGMALVIAVLALVAGVISRRSPLPGTILAVLLGLVGVAAVFNRPDTGQLGVFAPVVSLAVGVVVFRYLHGLAMRRALDDQSSAEPATGIGDQAPSRRTFLVSSAAVAVGAGVAGLGGQLFGNRVNVEASRNAVGTLVAKTKAPAIPAGADFTKDGTVSFITPGKDFYRVDTALTVPRILAEDWSLRVHGMVDRELNLSYNDLRGRDLVEQTVTMTCVSNEVGGPYISTATFVGVPLRDVLAEAGVKPGTEQLFSTSVDGWTCGSPVDVVMDPARGALLALGMNGEPLPVEHGFPVRIVVPGLYGYVSATKWVTDIELTTYAARQGYWIDRGWGVQGPIKTQSRIDSPQGFARVPAGKVVISGVAWAQPTGIAKVEVRVDGGPWQQALLAADVSNSAWRMWRTEFDLKGGGHNVECRATDKSGYTQTDQRVSVVPDGATGWHSVSFTVQA</sequence>
<dbReference type="InterPro" id="IPR008335">
    <property type="entry name" value="Mopterin_OxRdtase_euk"/>
</dbReference>
<keyword evidence="1" id="KW-0472">Membrane</keyword>
<name>A0A5B2XPG3_9PSEU</name>
<proteinExistence type="predicted"/>
<dbReference type="InterPro" id="IPR000572">
    <property type="entry name" value="OxRdtase_Mopterin-bd_dom"/>
</dbReference>
<reference evidence="3 4" key="2">
    <citation type="submission" date="2019-09" db="EMBL/GenBank/DDBJ databases">
        <authorList>
            <person name="Jin C."/>
        </authorList>
    </citation>
    <scope>NUCLEOTIDE SEQUENCE [LARGE SCALE GENOMIC DNA]</scope>
    <source>
        <strain evidence="3 4">AN110305</strain>
    </source>
</reference>
<keyword evidence="1" id="KW-1133">Transmembrane helix</keyword>
<feature type="transmembrane region" description="Helical" evidence="1">
    <location>
        <begin position="113"/>
        <end position="131"/>
    </location>
</feature>
<gene>
    <name evidence="3" type="ORF">F0L68_07175</name>
</gene>
<reference evidence="3 4" key="1">
    <citation type="submission" date="2019-09" db="EMBL/GenBank/DDBJ databases">
        <title>Goodfellowia gen. nov., a new genus of the Pseudonocardineae related to Actinoalloteichus, containing Goodfellowia coeruleoviolacea gen. nov., comb. nov. gen. nov., comb. nov.</title>
        <authorList>
            <person name="Labeda D."/>
        </authorList>
    </citation>
    <scope>NUCLEOTIDE SEQUENCE [LARGE SCALE GENOMIC DNA]</scope>
    <source>
        <strain evidence="3 4">AN110305</strain>
    </source>
</reference>
<dbReference type="SUPFAM" id="SSF81296">
    <property type="entry name" value="E set domains"/>
    <property type="match status" value="1"/>
</dbReference>
<feature type="domain" description="Oxidoreductase molybdopterin-binding" evidence="2">
    <location>
        <begin position="263"/>
        <end position="417"/>
    </location>
</feature>
<evidence type="ECO:0000259" key="2">
    <source>
        <dbReference type="Pfam" id="PF00174"/>
    </source>
</evidence>
<dbReference type="OrthoDB" id="9795587at2"/>
<dbReference type="InterPro" id="IPR036374">
    <property type="entry name" value="OxRdtase_Mopterin-bd_sf"/>
</dbReference>
<dbReference type="GO" id="GO:0043546">
    <property type="term" value="F:molybdopterin cofactor binding"/>
    <property type="evidence" value="ECO:0007669"/>
    <property type="project" value="TreeGrafter"/>
</dbReference>
<keyword evidence="1" id="KW-0812">Transmembrane</keyword>
<accession>A0A5B2XPG3</accession>
<dbReference type="GO" id="GO:0008482">
    <property type="term" value="F:sulfite oxidase activity"/>
    <property type="evidence" value="ECO:0007669"/>
    <property type="project" value="TreeGrafter"/>
</dbReference>
<feature type="transmembrane region" description="Helical" evidence="1">
    <location>
        <begin position="189"/>
        <end position="210"/>
    </location>
</feature>
<dbReference type="Gene3D" id="2.60.40.650">
    <property type="match status" value="1"/>
</dbReference>
<protein>
    <submittedName>
        <fullName evidence="3">Molybdopterin-dependent oxidoreductase</fullName>
    </submittedName>
</protein>
<feature type="transmembrane region" description="Helical" evidence="1">
    <location>
        <begin position="28"/>
        <end position="53"/>
    </location>
</feature>
<dbReference type="GO" id="GO:0006790">
    <property type="term" value="P:sulfur compound metabolic process"/>
    <property type="evidence" value="ECO:0007669"/>
    <property type="project" value="TreeGrafter"/>
</dbReference>
<dbReference type="Pfam" id="PF00174">
    <property type="entry name" value="Oxidored_molyb"/>
    <property type="match status" value="1"/>
</dbReference>
<dbReference type="SUPFAM" id="SSF56524">
    <property type="entry name" value="Oxidoreductase molybdopterin-binding domain"/>
    <property type="match status" value="1"/>
</dbReference>
<organism evidence="3 4">
    <name type="scientific">Solihabitans fulvus</name>
    <dbReference type="NCBI Taxonomy" id="1892852"/>
    <lineage>
        <taxon>Bacteria</taxon>
        <taxon>Bacillati</taxon>
        <taxon>Actinomycetota</taxon>
        <taxon>Actinomycetes</taxon>
        <taxon>Pseudonocardiales</taxon>
        <taxon>Pseudonocardiaceae</taxon>
        <taxon>Solihabitans</taxon>
    </lineage>
</organism>
<dbReference type="Proteomes" id="UP000323454">
    <property type="component" value="Unassembled WGS sequence"/>
</dbReference>
<dbReference type="PANTHER" id="PTHR19372">
    <property type="entry name" value="SULFITE REDUCTASE"/>
    <property type="match status" value="1"/>
</dbReference>
<dbReference type="GO" id="GO:0020037">
    <property type="term" value="F:heme binding"/>
    <property type="evidence" value="ECO:0007669"/>
    <property type="project" value="TreeGrafter"/>
</dbReference>
<feature type="transmembrane region" description="Helical" evidence="1">
    <location>
        <begin position="87"/>
        <end position="106"/>
    </location>
</feature>
<evidence type="ECO:0000313" key="4">
    <source>
        <dbReference type="Proteomes" id="UP000323454"/>
    </source>
</evidence>
<dbReference type="InterPro" id="IPR014756">
    <property type="entry name" value="Ig_E-set"/>
</dbReference>
<comment type="caution">
    <text evidence="3">The sequence shown here is derived from an EMBL/GenBank/DDBJ whole genome shotgun (WGS) entry which is preliminary data.</text>
</comment>
<evidence type="ECO:0000256" key="1">
    <source>
        <dbReference type="SAM" id="Phobius"/>
    </source>
</evidence>
<dbReference type="PANTHER" id="PTHR19372:SF7">
    <property type="entry name" value="SULFITE OXIDASE, MITOCHONDRIAL"/>
    <property type="match status" value="1"/>
</dbReference>
<dbReference type="Gene3D" id="3.90.420.10">
    <property type="entry name" value="Oxidoreductase, molybdopterin-binding domain"/>
    <property type="match status" value="1"/>
</dbReference>
<dbReference type="AlphaFoldDB" id="A0A5B2XPG3"/>